<dbReference type="EMBL" id="AMYB01000007">
    <property type="protein sequence ID" value="OAD00618.1"/>
    <property type="molecule type" value="Genomic_DNA"/>
</dbReference>
<evidence type="ECO:0000313" key="3">
    <source>
        <dbReference type="Proteomes" id="UP000077051"/>
    </source>
</evidence>
<feature type="compositionally biased region" description="Basic residues" evidence="1">
    <location>
        <begin position="347"/>
        <end position="357"/>
    </location>
</feature>
<accession>A0A168J167</accession>
<dbReference type="AlphaFoldDB" id="A0A168J167"/>
<name>A0A168J167_MUCCL</name>
<feature type="compositionally biased region" description="Acidic residues" evidence="1">
    <location>
        <begin position="116"/>
        <end position="127"/>
    </location>
</feature>
<evidence type="ECO:0000256" key="1">
    <source>
        <dbReference type="SAM" id="MobiDB-lite"/>
    </source>
</evidence>
<organism evidence="2 3">
    <name type="scientific">Mucor lusitanicus CBS 277.49</name>
    <dbReference type="NCBI Taxonomy" id="747725"/>
    <lineage>
        <taxon>Eukaryota</taxon>
        <taxon>Fungi</taxon>
        <taxon>Fungi incertae sedis</taxon>
        <taxon>Mucoromycota</taxon>
        <taxon>Mucoromycotina</taxon>
        <taxon>Mucoromycetes</taxon>
        <taxon>Mucorales</taxon>
        <taxon>Mucorineae</taxon>
        <taxon>Mucoraceae</taxon>
        <taxon>Mucor</taxon>
    </lineage>
</organism>
<dbReference type="STRING" id="747725.A0A168J167"/>
<feature type="region of interest" description="Disordered" evidence="1">
    <location>
        <begin position="301"/>
        <end position="357"/>
    </location>
</feature>
<gene>
    <name evidence="2" type="ORF">MUCCIDRAFT_114107</name>
</gene>
<sequence>MSSSSSFEKFNIDFSHLSFDSPSPAVLDLKSDRQISQQQAPQATLKRPGMTPRSTSRNKQCMPSDDEDEEDEDEDEEDEEQDSDNEIKKVPRGRKFVTMATPSVTKPMRKSRPLPSDDEDSEEEQDEQQQQGAGGEKQHHTANLAGGNRLHPNGNHAYQDYASYMQYQGYQQEQENMNNDDDDDDDRALVTNPNAGPILTLVEGTHLQQLHQKQQQHQAQLAQFQYQQQQQQLQQHYYHHHNHHQQQHQQQQHHNNKSSGGRGNVSMSGMDLLKQLEQEKADSKRIKPKLDTSKVKIEGLLGKLPEPGSHNISFQQIQQQQQQHRKKSQYLDPFSLEKSRSPSPSRNSHRISHVSKQ</sequence>
<comment type="caution">
    <text evidence="2">The sequence shown here is derived from an EMBL/GenBank/DDBJ whole genome shotgun (WGS) entry which is preliminary data.</text>
</comment>
<protein>
    <submittedName>
        <fullName evidence="2">Uncharacterized protein</fullName>
    </submittedName>
</protein>
<feature type="region of interest" description="Disordered" evidence="1">
    <location>
        <begin position="232"/>
        <end position="267"/>
    </location>
</feature>
<dbReference type="VEuPathDB" id="FungiDB:MUCCIDRAFT_114107"/>
<feature type="region of interest" description="Disordered" evidence="1">
    <location>
        <begin position="13"/>
        <end position="156"/>
    </location>
</feature>
<dbReference type="OrthoDB" id="2281978at2759"/>
<feature type="compositionally biased region" description="Basic residues" evidence="1">
    <location>
        <begin position="237"/>
        <end position="246"/>
    </location>
</feature>
<keyword evidence="3" id="KW-1185">Reference proteome</keyword>
<evidence type="ECO:0000313" key="2">
    <source>
        <dbReference type="EMBL" id="OAD00618.1"/>
    </source>
</evidence>
<reference evidence="2 3" key="1">
    <citation type="submission" date="2015-06" db="EMBL/GenBank/DDBJ databases">
        <title>Expansion of signal transduction pathways in fungi by whole-genome duplication.</title>
        <authorList>
            <consortium name="DOE Joint Genome Institute"/>
            <person name="Corrochano L.M."/>
            <person name="Kuo A."/>
            <person name="Marcet-Houben M."/>
            <person name="Polaino S."/>
            <person name="Salamov A."/>
            <person name="Villalobos J.M."/>
            <person name="Alvarez M.I."/>
            <person name="Avalos J."/>
            <person name="Benito E.P."/>
            <person name="Benoit I."/>
            <person name="Burger G."/>
            <person name="Camino L.P."/>
            <person name="Canovas D."/>
            <person name="Cerda-Olmedo E."/>
            <person name="Cheng J.-F."/>
            <person name="Dominguez A."/>
            <person name="Elias M."/>
            <person name="Eslava A.P."/>
            <person name="Glaser F."/>
            <person name="Grimwood J."/>
            <person name="Gutierrez G."/>
            <person name="Heitman J."/>
            <person name="Henrissat B."/>
            <person name="Iturriaga E.A."/>
            <person name="Lang B.F."/>
            <person name="Lavin J.L."/>
            <person name="Lee S."/>
            <person name="Li W."/>
            <person name="Lindquist E."/>
            <person name="Lopez-Garcia S."/>
            <person name="Luque E.M."/>
            <person name="Marcos A.T."/>
            <person name="Martin J."/>
            <person name="Mccluskey K."/>
            <person name="Medina H.R."/>
            <person name="Miralles-Duran A."/>
            <person name="Miyazaki A."/>
            <person name="Munoz-Torres E."/>
            <person name="Oguiza J.A."/>
            <person name="Ohm R."/>
            <person name="Olmedo M."/>
            <person name="Orejas M."/>
            <person name="Ortiz-Castellanos L."/>
            <person name="Pisabarro A.G."/>
            <person name="Rodriguez-Romero J."/>
            <person name="Ruiz-Herrera J."/>
            <person name="Ruiz-Vazquez R."/>
            <person name="Sanz C."/>
            <person name="Schackwitz W."/>
            <person name="Schmutz J."/>
            <person name="Shahriari M."/>
            <person name="Shelest E."/>
            <person name="Silva-Franco F."/>
            <person name="Soanes D."/>
            <person name="Syed K."/>
            <person name="Tagua V.G."/>
            <person name="Talbot N.J."/>
            <person name="Thon M."/>
            <person name="De Vries R.P."/>
            <person name="Wiebenga A."/>
            <person name="Yadav J.S."/>
            <person name="Braun E.L."/>
            <person name="Baker S."/>
            <person name="Garre V."/>
            <person name="Horwitz B."/>
            <person name="Torres-Martinez S."/>
            <person name="Idnurm A."/>
            <person name="Herrera-Estrella A."/>
            <person name="Gabaldon T."/>
            <person name="Grigoriev I.V."/>
        </authorList>
    </citation>
    <scope>NUCLEOTIDE SEQUENCE [LARGE SCALE GENOMIC DNA]</scope>
    <source>
        <strain evidence="2 3">CBS 277.49</strain>
    </source>
</reference>
<dbReference type="Proteomes" id="UP000077051">
    <property type="component" value="Unassembled WGS sequence"/>
</dbReference>
<feature type="compositionally biased region" description="Acidic residues" evidence="1">
    <location>
        <begin position="64"/>
        <end position="84"/>
    </location>
</feature>
<feature type="compositionally biased region" description="Polar residues" evidence="1">
    <location>
        <begin position="52"/>
        <end position="61"/>
    </location>
</feature>
<proteinExistence type="predicted"/>